<keyword evidence="2" id="KW-1162">Viral penetration into host cytoplasm</keyword>
<accession>A0A8S5M6N2</accession>
<reference evidence="5" key="1">
    <citation type="journal article" date="2021" name="Proc. Natl. Acad. Sci. U.S.A.">
        <title>A Catalog of Tens of Thousands of Viruses from Human Metagenomes Reveals Hidden Associations with Chronic Diseases.</title>
        <authorList>
            <person name="Tisza M.J."/>
            <person name="Buck C.B."/>
        </authorList>
    </citation>
    <scope>NUCLEOTIDE SEQUENCE</scope>
    <source>
        <strain evidence="5">CtCL221</strain>
    </source>
</reference>
<evidence type="ECO:0000256" key="1">
    <source>
        <dbReference type="ARBA" id="ARBA00022950"/>
    </source>
</evidence>
<dbReference type="InterPro" id="IPR006944">
    <property type="entry name" value="Phage/GTA_portal"/>
</dbReference>
<feature type="region of interest" description="Disordered" evidence="4">
    <location>
        <begin position="398"/>
        <end position="432"/>
    </location>
</feature>
<sequence length="432" mass="49674">MKIRNIFKKKIKNEANEETIIDENAVSDVILKALLEGEEIDREKVLMIPAVSSAVGLICDSFAMIPFKLYKKTTEEGKKQTTEVENERVNIINYDTGDTLDGFQFKKAIAEDYLLGKGGYAYINKRRNNFIGLNYVQENKVLFERNTDAIFKNYNILVDGNIYRPYEFLKILRNTKNGAYGTGYTKEISKSLETAYKRIIYDLELMRTGGNKKGFLKAQKHLDEKGMSILKSQWNDYFAGNSSCVILNDGMEFQEASNTSVENQLNEKNKTFSEEVKEIFHIGKTNEDFLKNAIMPLATAFCTALNRDFLLEKEKKSYYFAPDYTELIRCTIKERFEAYQIAITSGFKTRNEVRYLEGDDALDGLDMINIGLGDVLFDPKTKQIYTPNTNKMVKMNDMNQENEQIETTQDEENNKNEQKSNKEAEGGEQIEE</sequence>
<dbReference type="NCBIfam" id="TIGR01537">
    <property type="entry name" value="portal_HK97"/>
    <property type="match status" value="1"/>
</dbReference>
<dbReference type="Pfam" id="PF04860">
    <property type="entry name" value="Phage_portal"/>
    <property type="match status" value="1"/>
</dbReference>
<feature type="compositionally biased region" description="Polar residues" evidence="4">
    <location>
        <begin position="398"/>
        <end position="407"/>
    </location>
</feature>
<proteinExistence type="predicted"/>
<name>A0A8S5M6N2_9CAUD</name>
<keyword evidence="3" id="KW-0231">Viral genome packaging</keyword>
<keyword evidence="1" id="KW-1188">Viral release from host cell</keyword>
<organism evidence="5">
    <name type="scientific">Myoviridae sp. ctCL221</name>
    <dbReference type="NCBI Taxonomy" id="2826630"/>
    <lineage>
        <taxon>Viruses</taxon>
        <taxon>Duplodnaviria</taxon>
        <taxon>Heunggongvirae</taxon>
        <taxon>Uroviricota</taxon>
        <taxon>Caudoviricetes</taxon>
    </lineage>
</organism>
<keyword evidence="2" id="KW-1171">Viral genome ejection through host cell envelope</keyword>
<dbReference type="EMBL" id="BK014833">
    <property type="protein sequence ID" value="DAD77743.1"/>
    <property type="molecule type" value="Genomic_DNA"/>
</dbReference>
<evidence type="ECO:0000256" key="4">
    <source>
        <dbReference type="SAM" id="MobiDB-lite"/>
    </source>
</evidence>
<evidence type="ECO:0000256" key="2">
    <source>
        <dbReference type="ARBA" id="ARBA00023009"/>
    </source>
</evidence>
<protein>
    <submittedName>
        <fullName evidence="5">Portal protein</fullName>
    </submittedName>
</protein>
<feature type="compositionally biased region" description="Basic and acidic residues" evidence="4">
    <location>
        <begin position="412"/>
        <end position="425"/>
    </location>
</feature>
<keyword evidence="2" id="KW-1160">Virus entry into host cell</keyword>
<evidence type="ECO:0000256" key="3">
    <source>
        <dbReference type="ARBA" id="ARBA00023219"/>
    </source>
</evidence>
<evidence type="ECO:0000313" key="5">
    <source>
        <dbReference type="EMBL" id="DAD77743.1"/>
    </source>
</evidence>
<keyword evidence="1" id="KW-0118">Viral capsid assembly</keyword>
<dbReference type="InterPro" id="IPR006427">
    <property type="entry name" value="Portal_HK97"/>
</dbReference>